<feature type="coiled-coil region" evidence="2">
    <location>
        <begin position="94"/>
        <end position="121"/>
    </location>
</feature>
<reference evidence="6" key="1">
    <citation type="journal article" date="2020" name="Stud. Mycol.">
        <title>101 Dothideomycetes genomes: a test case for predicting lifestyles and emergence of pathogens.</title>
        <authorList>
            <person name="Haridas S."/>
            <person name="Albert R."/>
            <person name="Binder M."/>
            <person name="Bloem J."/>
            <person name="Labutti K."/>
            <person name="Salamov A."/>
            <person name="Andreopoulos B."/>
            <person name="Baker S."/>
            <person name="Barry K."/>
            <person name="Bills G."/>
            <person name="Bluhm B."/>
            <person name="Cannon C."/>
            <person name="Castanera R."/>
            <person name="Culley D."/>
            <person name="Daum C."/>
            <person name="Ezra D."/>
            <person name="Gonzalez J."/>
            <person name="Henrissat B."/>
            <person name="Kuo A."/>
            <person name="Liang C."/>
            <person name="Lipzen A."/>
            <person name="Lutzoni F."/>
            <person name="Magnuson J."/>
            <person name="Mondo S."/>
            <person name="Nolan M."/>
            <person name="Ohm R."/>
            <person name="Pangilinan J."/>
            <person name="Park H.-J."/>
            <person name="Ramirez L."/>
            <person name="Alfaro M."/>
            <person name="Sun H."/>
            <person name="Tritt A."/>
            <person name="Yoshinaga Y."/>
            <person name="Zwiers L.-H."/>
            <person name="Turgeon B."/>
            <person name="Goodwin S."/>
            <person name="Spatafora J."/>
            <person name="Crous P."/>
            <person name="Grigoriev I."/>
        </authorList>
    </citation>
    <scope>NUCLEOTIDE SEQUENCE</scope>
    <source>
        <strain evidence="6">CBS 121410</strain>
    </source>
</reference>
<feature type="compositionally biased region" description="Pro residues" evidence="3">
    <location>
        <begin position="486"/>
        <end position="496"/>
    </location>
</feature>
<dbReference type="Proteomes" id="UP000799776">
    <property type="component" value="Unassembled WGS sequence"/>
</dbReference>
<keyword evidence="7" id="KW-1185">Reference proteome</keyword>
<feature type="compositionally biased region" description="Polar residues" evidence="3">
    <location>
        <begin position="224"/>
        <end position="239"/>
    </location>
</feature>
<proteinExistence type="predicted"/>
<dbReference type="SMART" id="SM00233">
    <property type="entry name" value="PH"/>
    <property type="match status" value="1"/>
</dbReference>
<gene>
    <name evidence="6" type="ORF">K490DRAFT_33147</name>
</gene>
<evidence type="ECO:0000256" key="2">
    <source>
        <dbReference type="SAM" id="Coils"/>
    </source>
</evidence>
<dbReference type="PROSITE" id="PS50238">
    <property type="entry name" value="RHOGAP"/>
    <property type="match status" value="1"/>
</dbReference>
<keyword evidence="2" id="KW-0175">Coiled coil</keyword>
<feature type="region of interest" description="Disordered" evidence="3">
    <location>
        <begin position="1299"/>
        <end position="1318"/>
    </location>
</feature>
<dbReference type="InterPro" id="IPR000198">
    <property type="entry name" value="RhoGAP_dom"/>
</dbReference>
<dbReference type="GO" id="GO:0005938">
    <property type="term" value="C:cell cortex"/>
    <property type="evidence" value="ECO:0007669"/>
    <property type="project" value="UniProtKB-ARBA"/>
</dbReference>
<keyword evidence="1" id="KW-0343">GTPase activation</keyword>
<feature type="compositionally biased region" description="Low complexity" evidence="3">
    <location>
        <begin position="543"/>
        <end position="556"/>
    </location>
</feature>
<dbReference type="Pfam" id="PF00620">
    <property type="entry name" value="RhoGAP"/>
    <property type="match status" value="1"/>
</dbReference>
<sequence>MTPARPVRPDGRPNNPRNTSIDSAVSSISSNASNTFKSGAMSSATMSQPPDFTSLVQAAGSAEAALYNMWKEKQSVDTHNAQLWRIVTKQKDMVIGLNKDLERALKDRERYRKKLKDHLAQVPPLPPPLQRIEAMMPRDQSQSPDIGDQFSRSSSVAGDKRETLRAAQRLASLDETSSTPARPDAASHPAAESPPIKPEDSASAAVSVKDSTSGEPSPRETESNKTAQRQDTMTRSEAATFSAPGMAGQGRDLRLQQVQNLAHDDDAISPKTPTGNGRLSNSLRKAPPAPLDFSQPTRASEHLHQITPGDVSDSDYDDVLEEDEMPTFSRGRRKTREEDDRQREILAQRELENRSQSSKTNKGKSKSKSKSQPPTPTVPIEQAPRPVASVSPPPVGFSHAPGLPSSPRLAKNPGSINALLSGNSEASPATTQRSIVAAPLMSPGLPVSPRPGDRPPGAPTPRLPKQNIASPPMSPTKGLPLSPRAPKGPLPLPPQTPLSFASPHLARAETYQTTQRHQTQDSLQSSSGGDRSNGHLTPSPELDTSSRSTDNTSTDNISRRLVSDQYPNLLLPPNALPSIEVKVFSSRLRPSRLSFMAPNPSDEDPVFILAIYARSDRKQLWRVEKTIVALPELDHKLRSLSPFNGRLPDRSLFGGHAPAKMDARRAALNSYFEIMLDTPLSENAALVVCDFFSTDAIGAEIEEPKLSALTIPGQSSSYVPLPQKEGYLTKRGKNFGGWKARYFVLHSPEFRYYEAPGGALLGSIKLQNAQIGRQNPRTKTSSGEDDMRHAFLILEPKRKDPSTKISHVLCAESDEERDAWVEALMRYVDSPEDQQPPPSVDIVSPGSARSNDPPKSSKASGSARSMKRDSHEVPPSAIVQGFHYEDTQQAEAPVRGPPIGRDALPSPPLNGSFVISAPSNGAIIQNAELWGNKPVPTQTSTKDKKRSIFGFRPRTSADLTPGHTSSTPRPRDNTPPGRHVFGIPLAEAVEYSQPAGVDELLPAVVYRCLEYLRAKSAHNEEGIFRLSGSNIVIKELKERFNTEGDIKLLEGKYYDVHAVASLLKSYLRELPVSVLTRELHLDFLKVLELKEPYEKIAAFHGLVQKLPDVNAELLRALSSFLIEITDNSDINKMNIRNVGIVFSPTLNIPPPLVSFFITDYDDIFGAPHSEDGDHGASPVQEITVTAPLTPESIRSPRHQMFSDIPTPAYSQTSFPQQQDRSGGSVRAAGPENNQDTGFIPMQPTYDNNTSQIYNALHQQGIDGYGSLNGALHPGNSRDAKAKRRESGMLLMNMGMDRGANRKSSMQRLREDAGMLYEE</sequence>
<feature type="domain" description="PH" evidence="4">
    <location>
        <begin position="721"/>
        <end position="829"/>
    </location>
</feature>
<feature type="compositionally biased region" description="Polar residues" evidence="3">
    <location>
        <begin position="139"/>
        <end position="156"/>
    </location>
</feature>
<dbReference type="CDD" id="cd13277">
    <property type="entry name" value="PH_Bem3"/>
    <property type="match status" value="1"/>
</dbReference>
<dbReference type="PANTHER" id="PTHR23176:SF129">
    <property type="entry name" value="RHO GTPASE ACTIVATING PROTEIN AT 16F, ISOFORM E-RELATED"/>
    <property type="match status" value="1"/>
</dbReference>
<feature type="compositionally biased region" description="Low complexity" evidence="3">
    <location>
        <begin position="20"/>
        <end position="34"/>
    </location>
</feature>
<comment type="caution">
    <text evidence="6">The sequence shown here is derived from an EMBL/GenBank/DDBJ whole genome shotgun (WGS) entry which is preliminary data.</text>
</comment>
<dbReference type="InterPro" id="IPR001849">
    <property type="entry name" value="PH_domain"/>
</dbReference>
<feature type="compositionally biased region" description="Polar residues" evidence="3">
    <location>
        <begin position="414"/>
        <end position="434"/>
    </location>
</feature>
<feature type="region of interest" description="Disordered" evidence="3">
    <location>
        <begin position="1"/>
        <end position="48"/>
    </location>
</feature>
<evidence type="ECO:0000313" key="7">
    <source>
        <dbReference type="Proteomes" id="UP000799776"/>
    </source>
</evidence>
<dbReference type="Gene3D" id="2.30.29.30">
    <property type="entry name" value="Pleckstrin-homology domain (PH domain)/Phosphotyrosine-binding domain (PTB)"/>
    <property type="match status" value="1"/>
</dbReference>
<feature type="compositionally biased region" description="Polar residues" evidence="3">
    <location>
        <begin position="1208"/>
        <end position="1221"/>
    </location>
</feature>
<dbReference type="InterPro" id="IPR050729">
    <property type="entry name" value="Rho-GAP"/>
</dbReference>
<accession>A0A9P4I256</accession>
<dbReference type="InterPro" id="IPR011993">
    <property type="entry name" value="PH-like_dom_sf"/>
</dbReference>
<evidence type="ECO:0000256" key="1">
    <source>
        <dbReference type="ARBA" id="ARBA00022468"/>
    </source>
</evidence>
<feature type="region of interest" description="Disordered" evidence="3">
    <location>
        <begin position="1188"/>
        <end position="1237"/>
    </location>
</feature>
<evidence type="ECO:0000256" key="3">
    <source>
        <dbReference type="SAM" id="MobiDB-lite"/>
    </source>
</evidence>
<feature type="region of interest" description="Disordered" evidence="3">
    <location>
        <begin position="828"/>
        <end position="872"/>
    </location>
</feature>
<evidence type="ECO:0000313" key="6">
    <source>
        <dbReference type="EMBL" id="KAF2090496.1"/>
    </source>
</evidence>
<name>A0A9P4I256_9PEZI</name>
<evidence type="ECO:0000259" key="5">
    <source>
        <dbReference type="PROSITE" id="PS50238"/>
    </source>
</evidence>
<dbReference type="GO" id="GO:0007165">
    <property type="term" value="P:signal transduction"/>
    <property type="evidence" value="ECO:0007669"/>
    <property type="project" value="InterPro"/>
</dbReference>
<feature type="compositionally biased region" description="Polar residues" evidence="3">
    <location>
        <begin position="510"/>
        <end position="536"/>
    </location>
</feature>
<dbReference type="PANTHER" id="PTHR23176">
    <property type="entry name" value="RHO/RAC/CDC GTPASE-ACTIVATING PROTEIN"/>
    <property type="match status" value="1"/>
</dbReference>
<dbReference type="SMART" id="SM00324">
    <property type="entry name" value="RhoGAP"/>
    <property type="match status" value="1"/>
</dbReference>
<feature type="compositionally biased region" description="Polar residues" evidence="3">
    <location>
        <begin position="271"/>
        <end position="283"/>
    </location>
</feature>
<dbReference type="Gene3D" id="1.10.555.10">
    <property type="entry name" value="Rho GTPase activation protein"/>
    <property type="match status" value="1"/>
</dbReference>
<dbReference type="EMBL" id="ML978712">
    <property type="protein sequence ID" value="KAF2090496.1"/>
    <property type="molecule type" value="Genomic_DNA"/>
</dbReference>
<dbReference type="OrthoDB" id="185175at2759"/>
<feature type="compositionally biased region" description="Acidic residues" evidence="3">
    <location>
        <begin position="312"/>
        <end position="325"/>
    </location>
</feature>
<organism evidence="6 7">
    <name type="scientific">Saccharata proteae CBS 121410</name>
    <dbReference type="NCBI Taxonomy" id="1314787"/>
    <lineage>
        <taxon>Eukaryota</taxon>
        <taxon>Fungi</taxon>
        <taxon>Dikarya</taxon>
        <taxon>Ascomycota</taxon>
        <taxon>Pezizomycotina</taxon>
        <taxon>Dothideomycetes</taxon>
        <taxon>Dothideomycetes incertae sedis</taxon>
        <taxon>Botryosphaeriales</taxon>
        <taxon>Saccharataceae</taxon>
        <taxon>Saccharata</taxon>
    </lineage>
</organism>
<protein>
    <submittedName>
        <fullName evidence="6">RhoGAP-domain-containing protein</fullName>
    </submittedName>
</protein>
<dbReference type="InterPro" id="IPR008936">
    <property type="entry name" value="Rho_GTPase_activation_prot"/>
</dbReference>
<evidence type="ECO:0000259" key="4">
    <source>
        <dbReference type="PROSITE" id="PS50003"/>
    </source>
</evidence>
<feature type="region of interest" description="Disordered" evidence="3">
    <location>
        <begin position="932"/>
        <end position="978"/>
    </location>
</feature>
<feature type="compositionally biased region" description="Basic and acidic residues" evidence="3">
    <location>
        <begin position="335"/>
        <end position="353"/>
    </location>
</feature>
<feature type="region of interest" description="Disordered" evidence="3">
    <location>
        <begin position="137"/>
        <end position="560"/>
    </location>
</feature>
<dbReference type="SUPFAM" id="SSF50729">
    <property type="entry name" value="PH domain-like"/>
    <property type="match status" value="1"/>
</dbReference>
<dbReference type="PROSITE" id="PS50003">
    <property type="entry name" value="PH_DOMAIN"/>
    <property type="match status" value="1"/>
</dbReference>
<dbReference type="SUPFAM" id="SSF48350">
    <property type="entry name" value="GTPase activation domain, GAP"/>
    <property type="match status" value="1"/>
</dbReference>
<feature type="domain" description="Rho-GAP" evidence="5">
    <location>
        <begin position="983"/>
        <end position="1201"/>
    </location>
</feature>
<dbReference type="Pfam" id="PF00169">
    <property type="entry name" value="PH"/>
    <property type="match status" value="1"/>
</dbReference>
<feature type="compositionally biased region" description="Polar residues" evidence="3">
    <location>
        <begin position="847"/>
        <end position="863"/>
    </location>
</feature>
<feature type="compositionally biased region" description="Pro residues" evidence="3">
    <location>
        <begin position="446"/>
        <end position="462"/>
    </location>
</feature>
<dbReference type="FunFam" id="2.30.29.30:FF:000452">
    <property type="entry name" value="Rho GTPase activator (Bem3)"/>
    <property type="match status" value="1"/>
</dbReference>
<dbReference type="GO" id="GO:0005096">
    <property type="term" value="F:GTPase activator activity"/>
    <property type="evidence" value="ECO:0007669"/>
    <property type="project" value="UniProtKB-KW"/>
</dbReference>
<feature type="compositionally biased region" description="Polar residues" evidence="3">
    <location>
        <begin position="35"/>
        <end position="48"/>
    </location>
</feature>